<keyword evidence="2" id="KW-1185">Reference proteome</keyword>
<dbReference type="EMBL" id="PVWQ01000005">
    <property type="protein sequence ID" value="RDW81279.1"/>
    <property type="molecule type" value="Genomic_DNA"/>
</dbReference>
<dbReference type="PANTHER" id="PTHR41773">
    <property type="entry name" value="GTP PYROPHOSPHATASE-RELATED"/>
    <property type="match status" value="1"/>
</dbReference>
<comment type="caution">
    <text evidence="1">The sequence shown here is derived from an EMBL/GenBank/DDBJ whole genome shotgun (WGS) entry which is preliminary data.</text>
</comment>
<dbReference type="STRING" id="1810919.A0A3D8S4S2"/>
<dbReference type="Proteomes" id="UP000256690">
    <property type="component" value="Unassembled WGS sequence"/>
</dbReference>
<protein>
    <submittedName>
        <fullName evidence="1">Uncharacterized protein</fullName>
    </submittedName>
</protein>
<organism evidence="1 2">
    <name type="scientific">Aspergillus mulundensis</name>
    <dbReference type="NCBI Taxonomy" id="1810919"/>
    <lineage>
        <taxon>Eukaryota</taxon>
        <taxon>Fungi</taxon>
        <taxon>Dikarya</taxon>
        <taxon>Ascomycota</taxon>
        <taxon>Pezizomycotina</taxon>
        <taxon>Eurotiomycetes</taxon>
        <taxon>Eurotiomycetidae</taxon>
        <taxon>Eurotiales</taxon>
        <taxon>Aspergillaceae</taxon>
        <taxon>Aspergillus</taxon>
        <taxon>Aspergillus subgen. Nidulantes</taxon>
    </lineage>
</organism>
<evidence type="ECO:0000313" key="1">
    <source>
        <dbReference type="EMBL" id="RDW81279.1"/>
    </source>
</evidence>
<name>A0A3D8S4S2_9EURO</name>
<dbReference type="OrthoDB" id="4476267at2759"/>
<gene>
    <name evidence="1" type="ORF">DSM5745_04836</name>
</gene>
<proteinExistence type="predicted"/>
<dbReference type="PANTHER" id="PTHR41773:SF1">
    <property type="entry name" value="RELA_SPOT DOMAIN-CONTAINING PROTEIN"/>
    <property type="match status" value="1"/>
</dbReference>
<dbReference type="AlphaFoldDB" id="A0A3D8S4S2"/>
<reference evidence="1 2" key="1">
    <citation type="journal article" date="2018" name="IMA Fungus">
        <title>IMA Genome-F 9: Draft genome sequence of Annulohypoxylon stygium, Aspergillus mulundensis, Berkeleyomyces basicola (syn. Thielaviopsis basicola), Ceratocystis smalleyi, two Cercospora beticola strains, Coleophoma cylindrospora, Fusarium fracticaudum, Phialophora cf. hyalina, and Morchella septimelata.</title>
        <authorList>
            <person name="Wingfield B.D."/>
            <person name="Bills G.F."/>
            <person name="Dong Y."/>
            <person name="Huang W."/>
            <person name="Nel W.J."/>
            <person name="Swalarsk-Parry B.S."/>
            <person name="Vaghefi N."/>
            <person name="Wilken P.M."/>
            <person name="An Z."/>
            <person name="de Beer Z.W."/>
            <person name="De Vos L."/>
            <person name="Chen L."/>
            <person name="Duong T.A."/>
            <person name="Gao Y."/>
            <person name="Hammerbacher A."/>
            <person name="Kikkert J.R."/>
            <person name="Li Y."/>
            <person name="Li H."/>
            <person name="Li K."/>
            <person name="Li Q."/>
            <person name="Liu X."/>
            <person name="Ma X."/>
            <person name="Naidoo K."/>
            <person name="Pethybridge S.J."/>
            <person name="Sun J."/>
            <person name="Steenkamp E.T."/>
            <person name="van der Nest M.A."/>
            <person name="van Wyk S."/>
            <person name="Wingfield M.J."/>
            <person name="Xiong C."/>
            <person name="Yue Q."/>
            <person name="Zhang X."/>
        </authorList>
    </citation>
    <scope>NUCLEOTIDE SEQUENCE [LARGE SCALE GENOMIC DNA]</scope>
    <source>
        <strain evidence="1 2">DSM 5745</strain>
    </source>
</reference>
<sequence>MSADRVNTFSIESFMQSYRQGTHFSKDTVQRVADACGRALRQAQILHEITYTTPPSARLEGELKMREALRGKPYTQNDEIEADVILASVLVQVHLPQERSHVSQIICENFEIHHRSARTVDGIGTAPEPTNLCTEYYWVSLKEENVWPPRLVEVQVATDEGDREFRTQDELVEFLSKWAVLIGMEVKRGDVQPLWELLNVPTSQQVRDFRDFLAGLNLSAAPDLGSDYARRAREFEPGLEFSLAMYVADSLMRSPRGNDGIQRAMSVLEEKPEAEQQREKMKILRDSLIWLVRFGSWGEGATDMLFDGLDKALQTRQLKRIVWLNKPCARDFLDDRIGFLTNREVQDLEQLWLLFARHNRAPAQYVFNLARLGIRGHSAPSWLEFDKAITDLHIIPRLF</sequence>
<dbReference type="GeneID" id="38115206"/>
<evidence type="ECO:0000313" key="2">
    <source>
        <dbReference type="Proteomes" id="UP000256690"/>
    </source>
</evidence>
<accession>A0A3D8S4S2</accession>
<dbReference type="RefSeq" id="XP_026604332.1">
    <property type="nucleotide sequence ID" value="XM_026746852.1"/>
</dbReference>